<dbReference type="InterPro" id="IPR027417">
    <property type="entry name" value="P-loop_NTPase"/>
</dbReference>
<dbReference type="InterPro" id="IPR050173">
    <property type="entry name" value="ABC_transporter_C-like"/>
</dbReference>
<dbReference type="EMBL" id="CAJOBI010149690">
    <property type="protein sequence ID" value="CAF4805645.1"/>
    <property type="molecule type" value="Genomic_DNA"/>
</dbReference>
<evidence type="ECO:0000256" key="1">
    <source>
        <dbReference type="ARBA" id="ARBA00022741"/>
    </source>
</evidence>
<organism evidence="4 5">
    <name type="scientific">Rotaria magnacalcarata</name>
    <dbReference type="NCBI Taxonomy" id="392030"/>
    <lineage>
        <taxon>Eukaryota</taxon>
        <taxon>Metazoa</taxon>
        <taxon>Spiralia</taxon>
        <taxon>Gnathifera</taxon>
        <taxon>Rotifera</taxon>
        <taxon>Eurotatoria</taxon>
        <taxon>Bdelloidea</taxon>
        <taxon>Philodinida</taxon>
        <taxon>Philodinidae</taxon>
        <taxon>Rotaria</taxon>
    </lineage>
</organism>
<dbReference type="GO" id="GO:0042626">
    <property type="term" value="F:ATPase-coupled transmembrane transporter activity"/>
    <property type="evidence" value="ECO:0007669"/>
    <property type="project" value="TreeGrafter"/>
</dbReference>
<proteinExistence type="predicted"/>
<dbReference type="GO" id="GO:0016020">
    <property type="term" value="C:membrane"/>
    <property type="evidence" value="ECO:0007669"/>
    <property type="project" value="TreeGrafter"/>
</dbReference>
<comment type="caution">
    <text evidence="4">The sequence shown here is derived from an EMBL/GenBank/DDBJ whole genome shotgun (WGS) entry which is preliminary data.</text>
</comment>
<protein>
    <submittedName>
        <fullName evidence="4">Uncharacterized protein</fullName>
    </submittedName>
</protein>
<dbReference type="SUPFAM" id="SSF52540">
    <property type="entry name" value="P-loop containing nucleoside triphosphate hydrolases"/>
    <property type="match status" value="1"/>
</dbReference>
<gene>
    <name evidence="3" type="ORF">SMN809_LOCUS36401</name>
    <name evidence="4" type="ORF">SMN809_LOCUS47371</name>
</gene>
<reference evidence="4" key="1">
    <citation type="submission" date="2021-02" db="EMBL/GenBank/DDBJ databases">
        <authorList>
            <person name="Nowell W R."/>
        </authorList>
    </citation>
    <scope>NUCLEOTIDE SEQUENCE</scope>
</reference>
<dbReference type="Gene3D" id="3.40.50.300">
    <property type="entry name" value="P-loop containing nucleotide triphosphate hydrolases"/>
    <property type="match status" value="1"/>
</dbReference>
<dbReference type="PANTHER" id="PTHR24223">
    <property type="entry name" value="ATP-BINDING CASSETTE SUB-FAMILY C"/>
    <property type="match status" value="1"/>
</dbReference>
<evidence type="ECO:0000313" key="3">
    <source>
        <dbReference type="EMBL" id="CAF4535413.1"/>
    </source>
</evidence>
<dbReference type="GO" id="GO:0005524">
    <property type="term" value="F:ATP binding"/>
    <property type="evidence" value="ECO:0007669"/>
    <property type="project" value="UniProtKB-KW"/>
</dbReference>
<feature type="non-terminal residue" evidence="4">
    <location>
        <position position="1"/>
    </location>
</feature>
<evidence type="ECO:0000313" key="5">
    <source>
        <dbReference type="Proteomes" id="UP000676336"/>
    </source>
</evidence>
<name>A0A8S3BI50_9BILA</name>
<keyword evidence="1" id="KW-0547">Nucleotide-binding</keyword>
<dbReference type="EMBL" id="CAJOBI010089581">
    <property type="protein sequence ID" value="CAF4535413.1"/>
    <property type="molecule type" value="Genomic_DNA"/>
</dbReference>
<sequence>KDAVIFAGTVRFNIDPFGTYSDAEIWTALELVHMKGRISVLNDGLSHLLTEGGENLR</sequence>
<keyword evidence="2" id="KW-0067">ATP-binding</keyword>
<accession>A0A8S3BI50</accession>
<dbReference type="AlphaFoldDB" id="A0A8S3BI50"/>
<evidence type="ECO:0000313" key="4">
    <source>
        <dbReference type="EMBL" id="CAF4805645.1"/>
    </source>
</evidence>
<dbReference type="Proteomes" id="UP000676336">
    <property type="component" value="Unassembled WGS sequence"/>
</dbReference>
<evidence type="ECO:0000256" key="2">
    <source>
        <dbReference type="ARBA" id="ARBA00022840"/>
    </source>
</evidence>